<dbReference type="PANTHER" id="PTHR43719:SF30">
    <property type="entry name" value="TWO-COMPONENT SYSTEM RESPONSE REGULATOR"/>
    <property type="match status" value="1"/>
</dbReference>
<dbReference type="Pfam" id="PF02518">
    <property type="entry name" value="HATPase_c"/>
    <property type="match status" value="1"/>
</dbReference>
<evidence type="ECO:0000313" key="6">
    <source>
        <dbReference type="EMBL" id="KAH7116891.1"/>
    </source>
</evidence>
<feature type="modified residue" description="4-aspartylphosphate" evidence="2">
    <location>
        <position position="1195"/>
    </location>
</feature>
<dbReference type="InterPro" id="IPR001789">
    <property type="entry name" value="Sig_transdc_resp-reg_receiver"/>
</dbReference>
<dbReference type="Proteomes" id="UP000700596">
    <property type="component" value="Unassembled WGS sequence"/>
</dbReference>
<reference evidence="6" key="1">
    <citation type="journal article" date="2021" name="Nat. Commun.">
        <title>Genetic determinants of endophytism in the Arabidopsis root mycobiome.</title>
        <authorList>
            <person name="Mesny F."/>
            <person name="Miyauchi S."/>
            <person name="Thiergart T."/>
            <person name="Pickel B."/>
            <person name="Atanasova L."/>
            <person name="Karlsson M."/>
            <person name="Huettel B."/>
            <person name="Barry K.W."/>
            <person name="Haridas S."/>
            <person name="Chen C."/>
            <person name="Bauer D."/>
            <person name="Andreopoulos W."/>
            <person name="Pangilinan J."/>
            <person name="LaButti K."/>
            <person name="Riley R."/>
            <person name="Lipzen A."/>
            <person name="Clum A."/>
            <person name="Drula E."/>
            <person name="Henrissat B."/>
            <person name="Kohler A."/>
            <person name="Grigoriev I.V."/>
            <person name="Martin F.M."/>
            <person name="Hacquard S."/>
        </authorList>
    </citation>
    <scope>NUCLEOTIDE SEQUENCE</scope>
    <source>
        <strain evidence="6">MPI-CAGE-CH-0243</strain>
    </source>
</reference>
<dbReference type="AlphaFoldDB" id="A0A9P9DDP6"/>
<name>A0A9P9DDP6_9PLEO</name>
<dbReference type="InterPro" id="IPR050956">
    <property type="entry name" value="2C_system_His_kinase"/>
</dbReference>
<dbReference type="SMART" id="SM00091">
    <property type="entry name" value="PAS"/>
    <property type="match status" value="2"/>
</dbReference>
<dbReference type="PROSITE" id="PS50110">
    <property type="entry name" value="RESPONSE_REGULATORY"/>
    <property type="match status" value="1"/>
</dbReference>
<dbReference type="Gene3D" id="3.30.565.10">
    <property type="entry name" value="Histidine kinase-like ATPase, C-terminal domain"/>
    <property type="match status" value="1"/>
</dbReference>
<evidence type="ECO:0000256" key="1">
    <source>
        <dbReference type="ARBA" id="ARBA00022553"/>
    </source>
</evidence>
<dbReference type="InterPro" id="IPR003661">
    <property type="entry name" value="HisK_dim/P_dom"/>
</dbReference>
<dbReference type="InterPro" id="IPR005467">
    <property type="entry name" value="His_kinase_dom"/>
</dbReference>
<dbReference type="Pfam" id="PF00512">
    <property type="entry name" value="HisKA"/>
    <property type="match status" value="1"/>
</dbReference>
<feature type="domain" description="Histidine kinase" evidence="3">
    <location>
        <begin position="801"/>
        <end position="1079"/>
    </location>
</feature>
<evidence type="ECO:0000259" key="3">
    <source>
        <dbReference type="PROSITE" id="PS50109"/>
    </source>
</evidence>
<accession>A0A9P9DDP6</accession>
<dbReference type="InterPro" id="IPR035965">
    <property type="entry name" value="PAS-like_dom_sf"/>
</dbReference>
<dbReference type="InterPro" id="IPR000700">
    <property type="entry name" value="PAS-assoc_C"/>
</dbReference>
<dbReference type="InterPro" id="IPR003594">
    <property type="entry name" value="HATPase_dom"/>
</dbReference>
<organism evidence="6 7">
    <name type="scientific">Dendryphion nanum</name>
    <dbReference type="NCBI Taxonomy" id="256645"/>
    <lineage>
        <taxon>Eukaryota</taxon>
        <taxon>Fungi</taxon>
        <taxon>Dikarya</taxon>
        <taxon>Ascomycota</taxon>
        <taxon>Pezizomycotina</taxon>
        <taxon>Dothideomycetes</taxon>
        <taxon>Pleosporomycetidae</taxon>
        <taxon>Pleosporales</taxon>
        <taxon>Torulaceae</taxon>
        <taxon>Dendryphion</taxon>
    </lineage>
</organism>
<evidence type="ECO:0000259" key="4">
    <source>
        <dbReference type="PROSITE" id="PS50110"/>
    </source>
</evidence>
<dbReference type="SUPFAM" id="SSF55874">
    <property type="entry name" value="ATPase domain of HSP90 chaperone/DNA topoisomerase II/histidine kinase"/>
    <property type="match status" value="1"/>
</dbReference>
<dbReference type="Gene3D" id="1.10.287.130">
    <property type="match status" value="1"/>
</dbReference>
<dbReference type="InterPro" id="IPR058846">
    <property type="entry name" value="PAS-like"/>
</dbReference>
<dbReference type="OrthoDB" id="303614at2759"/>
<feature type="domain" description="PAC" evidence="5">
    <location>
        <begin position="725"/>
        <end position="783"/>
    </location>
</feature>
<dbReference type="Pfam" id="PF00072">
    <property type="entry name" value="Response_reg"/>
    <property type="match status" value="1"/>
</dbReference>
<dbReference type="InterPro" id="IPR036890">
    <property type="entry name" value="HATPase_C_sf"/>
</dbReference>
<dbReference type="SUPFAM" id="SSF55785">
    <property type="entry name" value="PYP-like sensor domain (PAS domain)"/>
    <property type="match status" value="2"/>
</dbReference>
<dbReference type="CDD" id="cd17546">
    <property type="entry name" value="REC_hyHK_CKI1_RcsC-like"/>
    <property type="match status" value="1"/>
</dbReference>
<dbReference type="EMBL" id="JAGMWT010000014">
    <property type="protein sequence ID" value="KAH7116891.1"/>
    <property type="molecule type" value="Genomic_DNA"/>
</dbReference>
<dbReference type="SMART" id="SM00388">
    <property type="entry name" value="HisKA"/>
    <property type="match status" value="1"/>
</dbReference>
<dbReference type="CDD" id="cd00082">
    <property type="entry name" value="HisKA"/>
    <property type="match status" value="1"/>
</dbReference>
<sequence>MNAVDLQALYDRDPRPTFVVDCDARPVIVSFVNKALLNTPSLASSIHFHDAFRDWWDPDSRVAAAQQEKFRHGRLRWIKFPICKRWLVVSLLEEAKPAATETHGMGIASRQIPRTTAPVQPAGDDIFNIKVQSLELREHIKFVREVDWGATPLGPIARWSPEMLHVVTVMMLETRPTALFLGNDNNIIYNVAYAKIAGSRHPQILGLSIIDGWHVPRNKFRTPEVADPVNATIARSQENTYADAPEEEYHFMIERFGYVEEAFFLWSLVPLVGPVKGLYSIVTEVTEHRLLERRVNTLSKIGQLTNGARDIGSFWTSIKYAIKPYEYDIPTAILYSASELDAASSVHSGKSTGRKCTLEWTIGYAKDCAFIPVSLDLEKDEGLGRALVESAKQTTPVLFRKEDGILPAKLFEEVEQRAFGDPCKAFIVFPFKINDESISGFLILGLNTRRPYDLGYQQWIEVFANLLSNSAASVALYEEEFRNRRRIVEQAAMDRAALNAEVAVLTQEAIDVTARLQSMYDVVDKVGVGFFEYNMEGKLINANNAFFEQSGFTHFPSESSPPFSFAERTFPADLEKTMSMWHTLASGEPVKFDMRWKREPRGPEDPDDFLWIQSACFPIKSSNGSVTSIAGCNVNVSVHKRATKAALLRAEAEKRLATFTEISPVAFFQLNNDLNLTYCNDIWFEITGHPRSPEGEGHWQSVVLPEELPQIHRDIDIIFREQKTHQFSFRLKKQWKGPDGVSCPTWILATATPELDEHGKTISMIGALNDVSHLKWAEHLQRVRVDEALESKRQQENFIDMTSHEMRNPLSAMVQCADSISSSLHELGDLVEVPIIEAQSMLQHKIKDLLETSLDAIDTIQACATHQKRIVDDILTLSKLDSKLLVICPITAQPSVLLRDTYKMFKDEANKAGVSLEVRSEESISDLKVDWAIIDPSRVLQILINLITNAIKFTQTQEVRKVEVIMGASLQPEKKPGFDYVPQETKKKDFLEKREWGDGDVFYLHFTVIDTGCGLTAEHKAKLFLRFSQATPKTHVQYGGSGLGLFISREMSELQGGSIGVQSEPTKGSTFSFYIKSRHASPPSSYRPNVLPNHTKAEIIQHTTAPGSDSPFRLTSTLTSLSSTPPPSANQIFHILVVEDNLINQRVLTSQLIKRGHKVLVANHGREALSQLHKTHFSTSPQSDPPFPLSVVLMDVEMPVMDGLTCTRKIREMEREREIVGHVPIIAVSANARHEQIEMAKQAGMDDAISKPFRIPELLEMVGRLTRGEA</sequence>
<dbReference type="GO" id="GO:0000155">
    <property type="term" value="F:phosphorelay sensor kinase activity"/>
    <property type="evidence" value="ECO:0007669"/>
    <property type="project" value="InterPro"/>
</dbReference>
<dbReference type="InterPro" id="IPR036097">
    <property type="entry name" value="HisK_dim/P_sf"/>
</dbReference>
<dbReference type="Pfam" id="PF26131">
    <property type="entry name" value="PAS-like"/>
    <property type="match status" value="1"/>
</dbReference>
<evidence type="ECO:0008006" key="8">
    <source>
        <dbReference type="Google" id="ProtNLM"/>
    </source>
</evidence>
<dbReference type="SUPFAM" id="SSF52172">
    <property type="entry name" value="CheY-like"/>
    <property type="match status" value="1"/>
</dbReference>
<keyword evidence="1 2" id="KW-0597">Phosphoprotein</keyword>
<dbReference type="PRINTS" id="PR00344">
    <property type="entry name" value="BCTRLSENSOR"/>
</dbReference>
<keyword evidence="7" id="KW-1185">Reference proteome</keyword>
<evidence type="ECO:0000313" key="7">
    <source>
        <dbReference type="Proteomes" id="UP000700596"/>
    </source>
</evidence>
<dbReference type="SMART" id="SM00448">
    <property type="entry name" value="REC"/>
    <property type="match status" value="1"/>
</dbReference>
<dbReference type="InterPro" id="IPR000014">
    <property type="entry name" value="PAS"/>
</dbReference>
<dbReference type="Gene3D" id="3.40.50.2300">
    <property type="match status" value="1"/>
</dbReference>
<protein>
    <recommendedName>
        <fullName evidence="8">Histidine kinase</fullName>
    </recommendedName>
</protein>
<dbReference type="SMART" id="SM00387">
    <property type="entry name" value="HATPase_c"/>
    <property type="match status" value="1"/>
</dbReference>
<evidence type="ECO:0000259" key="5">
    <source>
        <dbReference type="PROSITE" id="PS50113"/>
    </source>
</evidence>
<dbReference type="SUPFAM" id="SSF47384">
    <property type="entry name" value="Homodimeric domain of signal transducing histidine kinase"/>
    <property type="match status" value="1"/>
</dbReference>
<comment type="caution">
    <text evidence="6">The sequence shown here is derived from an EMBL/GenBank/DDBJ whole genome shotgun (WGS) entry which is preliminary data.</text>
</comment>
<dbReference type="PANTHER" id="PTHR43719">
    <property type="entry name" value="TWO-COMPONENT HISTIDINE KINASE"/>
    <property type="match status" value="1"/>
</dbReference>
<dbReference type="InterPro" id="IPR004358">
    <property type="entry name" value="Sig_transdc_His_kin-like_C"/>
</dbReference>
<dbReference type="PROSITE" id="PS50113">
    <property type="entry name" value="PAC"/>
    <property type="match status" value="1"/>
</dbReference>
<dbReference type="CDD" id="cd00130">
    <property type="entry name" value="PAS"/>
    <property type="match status" value="1"/>
</dbReference>
<gene>
    <name evidence="6" type="ORF">B0J11DRAFT_442335</name>
</gene>
<dbReference type="Gene3D" id="3.30.450.20">
    <property type="entry name" value="PAS domain"/>
    <property type="match status" value="3"/>
</dbReference>
<dbReference type="PROSITE" id="PS50109">
    <property type="entry name" value="HIS_KIN"/>
    <property type="match status" value="1"/>
</dbReference>
<proteinExistence type="predicted"/>
<dbReference type="InterPro" id="IPR011006">
    <property type="entry name" value="CheY-like_superfamily"/>
</dbReference>
<evidence type="ECO:0000256" key="2">
    <source>
        <dbReference type="PROSITE-ProRule" id="PRU00169"/>
    </source>
</evidence>
<feature type="domain" description="Response regulatory" evidence="4">
    <location>
        <begin position="1134"/>
        <end position="1266"/>
    </location>
</feature>